<name>A0ABZ2C226_9PROT</name>
<gene>
    <name evidence="2" type="ORF">Bealeia1_00686</name>
</gene>
<sequence length="102" mass="11656">MTAEGHFVEGQLTGGNVHDVTVASGLFEDIVGCYALGDAGYDSDRYRRDLMSNNNIPVIPGRKNRKIPIDCDKKIYKLRSRIEMFFGKIKENRRLGMRYDKL</sequence>
<reference evidence="2 3" key="1">
    <citation type="journal article" date="2024" name="Environ. Microbiol.">
        <title>Novel evolutionary insights on the interactions of the Holosporales (Alphaproteobacteria) with eukaryotic hosts from comparative genomics.</title>
        <authorList>
            <person name="Giovannini M."/>
            <person name="Petroni G."/>
            <person name="Castelli M."/>
        </authorList>
    </citation>
    <scope>NUCLEOTIDE SEQUENCE [LARGE SCALE GENOMIC DNA]</scope>
    <source>
        <strain evidence="2 3">US_Bl 15I1</strain>
    </source>
</reference>
<dbReference type="EMBL" id="CP133270">
    <property type="protein sequence ID" value="WVX66507.1"/>
    <property type="molecule type" value="Genomic_DNA"/>
</dbReference>
<keyword evidence="3" id="KW-1185">Reference proteome</keyword>
<proteinExistence type="predicted"/>
<dbReference type="InterPro" id="IPR002559">
    <property type="entry name" value="Transposase_11"/>
</dbReference>
<evidence type="ECO:0000313" key="2">
    <source>
        <dbReference type="EMBL" id="WVX66507.1"/>
    </source>
</evidence>
<accession>A0ABZ2C226</accession>
<protein>
    <submittedName>
        <fullName evidence="2">IS5 family transposase domain protein</fullName>
    </submittedName>
</protein>
<feature type="domain" description="Transposase IS4-like" evidence="1">
    <location>
        <begin position="5"/>
        <end position="98"/>
    </location>
</feature>
<evidence type="ECO:0000259" key="1">
    <source>
        <dbReference type="Pfam" id="PF01609"/>
    </source>
</evidence>
<dbReference type="Proteomes" id="UP001330434">
    <property type="component" value="Chromosome"/>
</dbReference>
<organism evidence="2 3">
    <name type="scientific">Candidatus Bealeia paramacronuclearis</name>
    <dbReference type="NCBI Taxonomy" id="1921001"/>
    <lineage>
        <taxon>Bacteria</taxon>
        <taxon>Pseudomonadati</taxon>
        <taxon>Pseudomonadota</taxon>
        <taxon>Alphaproteobacteria</taxon>
        <taxon>Holosporales</taxon>
        <taxon>Holosporaceae</taxon>
        <taxon>Candidatus Bealeia</taxon>
    </lineage>
</organism>
<dbReference type="Pfam" id="PF01609">
    <property type="entry name" value="DDE_Tnp_1"/>
    <property type="match status" value="1"/>
</dbReference>
<evidence type="ECO:0000313" key="3">
    <source>
        <dbReference type="Proteomes" id="UP001330434"/>
    </source>
</evidence>